<evidence type="ECO:0000313" key="3">
    <source>
        <dbReference type="EMBL" id="KAK8890469.1"/>
    </source>
</evidence>
<keyword evidence="4" id="KW-1185">Reference proteome</keyword>
<reference evidence="3 4" key="1">
    <citation type="submission" date="2024-04" db="EMBL/GenBank/DDBJ databases">
        <title>Tritrichomonas musculus Genome.</title>
        <authorList>
            <person name="Alves-Ferreira E."/>
            <person name="Grigg M."/>
            <person name="Lorenzi H."/>
            <person name="Galac M."/>
        </authorList>
    </citation>
    <scope>NUCLEOTIDE SEQUENCE [LARGE SCALE GENOMIC DNA]</scope>
    <source>
        <strain evidence="3 4">EAF2021</strain>
    </source>
</reference>
<accession>A0ABR2KH67</accession>
<feature type="coiled-coil region" evidence="1">
    <location>
        <begin position="478"/>
        <end position="534"/>
    </location>
</feature>
<feature type="coiled-coil region" evidence="1">
    <location>
        <begin position="567"/>
        <end position="715"/>
    </location>
</feature>
<dbReference type="Proteomes" id="UP001470230">
    <property type="component" value="Unassembled WGS sequence"/>
</dbReference>
<evidence type="ECO:0000256" key="1">
    <source>
        <dbReference type="SAM" id="Coils"/>
    </source>
</evidence>
<comment type="caution">
    <text evidence="3">The sequence shown here is derived from an EMBL/GenBank/DDBJ whole genome shotgun (WGS) entry which is preliminary data.</text>
</comment>
<evidence type="ECO:0000256" key="2">
    <source>
        <dbReference type="SAM" id="MobiDB-lite"/>
    </source>
</evidence>
<feature type="compositionally biased region" description="Acidic residues" evidence="2">
    <location>
        <begin position="13"/>
        <end position="37"/>
    </location>
</feature>
<dbReference type="InterPro" id="IPR037386">
    <property type="entry name" value="CCDC40"/>
</dbReference>
<name>A0ABR2KH67_9EUKA</name>
<feature type="coiled-coil region" evidence="1">
    <location>
        <begin position="805"/>
        <end position="875"/>
    </location>
</feature>
<evidence type="ECO:0000313" key="4">
    <source>
        <dbReference type="Proteomes" id="UP001470230"/>
    </source>
</evidence>
<feature type="coiled-coil region" evidence="1">
    <location>
        <begin position="107"/>
        <end position="225"/>
    </location>
</feature>
<protein>
    <submittedName>
        <fullName evidence="3">Coiled-coil domain-containing protein 40</fullName>
    </submittedName>
</protein>
<feature type="region of interest" description="Disordered" evidence="2">
    <location>
        <begin position="1"/>
        <end position="37"/>
    </location>
</feature>
<organism evidence="3 4">
    <name type="scientific">Tritrichomonas musculus</name>
    <dbReference type="NCBI Taxonomy" id="1915356"/>
    <lineage>
        <taxon>Eukaryota</taxon>
        <taxon>Metamonada</taxon>
        <taxon>Parabasalia</taxon>
        <taxon>Tritrichomonadida</taxon>
        <taxon>Tritrichomonadidae</taxon>
        <taxon>Tritrichomonas</taxon>
    </lineage>
</organism>
<feature type="coiled-coil region" evidence="1">
    <location>
        <begin position="749"/>
        <end position="776"/>
    </location>
</feature>
<sequence>MNYSSNSQNIGLGEEEEDIGPLPFEDDIENDNIDGNEEEDFNLSPDHPLFNKLNDDIKTQLNKQVDDLDVQIRDKSALKNKLSADREQIGVELYAVQQQLAKIHQSLTEANTAREEAEAYRLEYEKQLKDEREELKQTQIELDQRTKEYERQRSELDKLNETVRLLEQRNQEIINQKSVVQRETYKSEQSAKETENAKLQQDLYIDRLTQQVQDITSQLSSIETQILAQRGETKTARDALLQASLEMEKINFERNHLLQDWNSALIGVKRRSTTLQEIEAASAKQEEEIRALENEVDGLKKQIADQQEQAERNTNMMNKIDSRINYLDGKINEASDERKTLQQKLSDLYETIKKKEVDISKLLIERNNAKTEFAQSQKGANEISNQIHELEDKIITHVTDQSNLKRDTIATQHMVEQIRDQISAKDRELSDLQNEVVRLRIDKLNISAQSEKLQRGLAEIVAELKTKDELISQYEMQIRRNNTDIEKRQSEVDKLNRQYDSLKSAQNGEEYGPLERKIRQIQSRIQQIDEAQQENQATWLKKQTELVSLAHQCEDMEKSNMTQQAHIAVLSRKRDRVRTQLRTTEKEIEKLQIQIRLHQREMSRLGEQLSNSVNEGNALVEGNVNYEAEILENLKKKEEEAAKSESQIEELASIRESLAEDLMETEKTIMMWEKKLQLAREMREALDPNYGASELNSMKKEVNRMELRLKQIKKQQQVIVQEMEYALVRRETIATKGQVQNRLNKDKTRADVTKGITELKREIKRLNEETAKSDASMRENVDIQRELGTEIEQYAHMERETKLNKSEIEKRLQSEEKAKVVAQSKLEKLQAKHRLFAAKNPKTILKSPDGFQQAYDNLKHQQSQLQKLIEMLTAEFPHLSDNFNFIKTRVLSE</sequence>
<dbReference type="PANTHER" id="PTHR16275:SF8">
    <property type="entry name" value="COILED-COIL DOMAIN-CONTAINING PROTEIN 40"/>
    <property type="match status" value="1"/>
</dbReference>
<proteinExistence type="predicted"/>
<feature type="coiled-coil region" evidence="1">
    <location>
        <begin position="275"/>
        <end position="449"/>
    </location>
</feature>
<keyword evidence="1" id="KW-0175">Coiled coil</keyword>
<feature type="compositionally biased region" description="Polar residues" evidence="2">
    <location>
        <begin position="1"/>
        <end position="10"/>
    </location>
</feature>
<dbReference type="EMBL" id="JAPFFF010000005">
    <property type="protein sequence ID" value="KAK8890469.1"/>
    <property type="molecule type" value="Genomic_DNA"/>
</dbReference>
<gene>
    <name evidence="3" type="ORF">M9Y10_035245</name>
</gene>
<dbReference type="PANTHER" id="PTHR16275">
    <property type="entry name" value="COILED-COIL DOMAIN-CONTAINING PROTEIN 40"/>
    <property type="match status" value="1"/>
</dbReference>
<dbReference type="Gene3D" id="1.10.287.1490">
    <property type="match status" value="1"/>
</dbReference>